<evidence type="ECO:0000313" key="1">
    <source>
        <dbReference type="EMBL" id="HGF99434.1"/>
    </source>
</evidence>
<dbReference type="Gene3D" id="1.20.1220.20">
    <property type="entry name" value="Uncharcterised protein PF01724"/>
    <property type="match status" value="1"/>
</dbReference>
<proteinExistence type="predicted"/>
<dbReference type="EMBL" id="DSPX01000017">
    <property type="protein sequence ID" value="HGF99434.1"/>
    <property type="molecule type" value="Genomic_DNA"/>
</dbReference>
<gene>
    <name evidence="1" type="ORF">ENR15_01865</name>
</gene>
<accession>A0A7C3VQ78</accession>
<name>A0A7C3VQ78_9CYAN</name>
<comment type="caution">
    <text evidence="1">The sequence shown here is derived from an EMBL/GenBank/DDBJ whole genome shotgun (WGS) entry which is preliminary data.</text>
</comment>
<sequence length="171" mass="19356">MTQELIDLRTSIIEGRYDDALAIVDELEAMSKKEILRKIKSFLIRLLVHMIKNQVEQRLTNSWAASISNSLVEIQDLNLKDNKTSYYLNPDDWEPMLNPALEQAIRQASAEVMGGKLTPVKLGSMVDKPQLILTAKTMILLTYQYSADALMSAVDEYLAQLPGGKQWREGE</sequence>
<dbReference type="PANTHER" id="PTHR34235">
    <property type="entry name" value="SLR1203 PROTEIN-RELATED"/>
    <property type="match status" value="1"/>
</dbReference>
<organism evidence="1">
    <name type="scientific">Planktothricoides sp. SpSt-374</name>
    <dbReference type="NCBI Taxonomy" id="2282167"/>
    <lineage>
        <taxon>Bacteria</taxon>
        <taxon>Bacillati</taxon>
        <taxon>Cyanobacteriota</taxon>
        <taxon>Cyanophyceae</taxon>
        <taxon>Oscillatoriophycideae</taxon>
        <taxon>Oscillatoriales</taxon>
        <taxon>Oscillatoriaceae</taxon>
        <taxon>Planktothricoides</taxon>
    </lineage>
</organism>
<protein>
    <submittedName>
        <fullName evidence="1">DUF29 family protein</fullName>
    </submittedName>
</protein>
<dbReference type="PANTHER" id="PTHR34235:SF1">
    <property type="entry name" value="SLR0416 PROTEIN"/>
    <property type="match status" value="1"/>
</dbReference>
<dbReference type="Pfam" id="PF01724">
    <property type="entry name" value="DUF29"/>
    <property type="match status" value="1"/>
</dbReference>
<dbReference type="InterPro" id="IPR002636">
    <property type="entry name" value="DUF29"/>
</dbReference>
<reference evidence="1" key="1">
    <citation type="journal article" date="2020" name="mSystems">
        <title>Genome- and Community-Level Interaction Insights into Carbon Utilization and Element Cycling Functions of Hydrothermarchaeota in Hydrothermal Sediment.</title>
        <authorList>
            <person name="Zhou Z."/>
            <person name="Liu Y."/>
            <person name="Xu W."/>
            <person name="Pan J."/>
            <person name="Luo Z.H."/>
            <person name="Li M."/>
        </authorList>
    </citation>
    <scope>NUCLEOTIDE SEQUENCE [LARGE SCALE GENOMIC DNA]</scope>
    <source>
        <strain evidence="1">SpSt-374</strain>
    </source>
</reference>
<dbReference type="AlphaFoldDB" id="A0A7C3VQ78"/>